<evidence type="ECO:0008006" key="4">
    <source>
        <dbReference type="Google" id="ProtNLM"/>
    </source>
</evidence>
<protein>
    <recommendedName>
        <fullName evidence="4">DUF4806 domain-containing protein</fullName>
    </recommendedName>
</protein>
<accession>A0AAW1L4M5</accession>
<keyword evidence="3" id="KW-1185">Reference proteome</keyword>
<dbReference type="AlphaFoldDB" id="A0AAW1L4M5"/>
<reference evidence="2 3" key="1">
    <citation type="journal article" date="2024" name="BMC Genomics">
        <title>De novo assembly and annotation of Popillia japonica's genome with initial clues to its potential as an invasive pest.</title>
        <authorList>
            <person name="Cucini C."/>
            <person name="Boschi S."/>
            <person name="Funari R."/>
            <person name="Cardaioli E."/>
            <person name="Iannotti N."/>
            <person name="Marturano G."/>
            <person name="Paoli F."/>
            <person name="Bruttini M."/>
            <person name="Carapelli A."/>
            <person name="Frati F."/>
            <person name="Nardi F."/>
        </authorList>
    </citation>
    <scope>NUCLEOTIDE SEQUENCE [LARGE SCALE GENOMIC DNA]</scope>
    <source>
        <strain evidence="2">DMR45628</strain>
    </source>
</reference>
<feature type="region of interest" description="Disordered" evidence="1">
    <location>
        <begin position="18"/>
        <end position="37"/>
    </location>
</feature>
<dbReference type="EMBL" id="JASPKY010000172">
    <property type="protein sequence ID" value="KAK9728097.1"/>
    <property type="molecule type" value="Genomic_DNA"/>
</dbReference>
<organism evidence="2 3">
    <name type="scientific">Popillia japonica</name>
    <name type="common">Japanese beetle</name>
    <dbReference type="NCBI Taxonomy" id="7064"/>
    <lineage>
        <taxon>Eukaryota</taxon>
        <taxon>Metazoa</taxon>
        <taxon>Ecdysozoa</taxon>
        <taxon>Arthropoda</taxon>
        <taxon>Hexapoda</taxon>
        <taxon>Insecta</taxon>
        <taxon>Pterygota</taxon>
        <taxon>Neoptera</taxon>
        <taxon>Endopterygota</taxon>
        <taxon>Coleoptera</taxon>
        <taxon>Polyphaga</taxon>
        <taxon>Scarabaeiformia</taxon>
        <taxon>Scarabaeidae</taxon>
        <taxon>Rutelinae</taxon>
        <taxon>Popillia</taxon>
    </lineage>
</organism>
<sequence>MTFLDYGVNNTDREIKKREADLKKQPPVLYQDDSDEDDASSVYMRRKNYYEVPNLVGDGFEVAVVDETVADNQAEVEDHCKDSDDATISGLSSTSTITNYSNLNSDDILKEILRNQVDIKYSLKNLTKRIDQIDNVLKFTRGADVKSLEESPIISKLPLEESPIISKLPSGNVQDLLILENYIKETENFSNLVNFLYLVGGETEAKTIYYILRKLITNDVALQYSGIGKKGKLAFCKLDIYRAIVAATRMRHAKVTDEYIKKTVSTYLAQAKSRISNK</sequence>
<evidence type="ECO:0000256" key="1">
    <source>
        <dbReference type="SAM" id="MobiDB-lite"/>
    </source>
</evidence>
<evidence type="ECO:0000313" key="3">
    <source>
        <dbReference type="Proteomes" id="UP001458880"/>
    </source>
</evidence>
<evidence type="ECO:0000313" key="2">
    <source>
        <dbReference type="EMBL" id="KAK9728097.1"/>
    </source>
</evidence>
<dbReference type="Proteomes" id="UP001458880">
    <property type="component" value="Unassembled WGS sequence"/>
</dbReference>
<gene>
    <name evidence="2" type="ORF">QE152_g18170</name>
</gene>
<name>A0AAW1L4M5_POPJA</name>
<proteinExistence type="predicted"/>
<comment type="caution">
    <text evidence="2">The sequence shown here is derived from an EMBL/GenBank/DDBJ whole genome shotgun (WGS) entry which is preliminary data.</text>
</comment>